<accession>A0A3L6QRL0</accession>
<comment type="caution">
    <text evidence="1">The sequence shown here is derived from an EMBL/GenBank/DDBJ whole genome shotgun (WGS) entry which is preliminary data.</text>
</comment>
<gene>
    <name evidence="1" type="ORF">C2845_PM04G17690</name>
</gene>
<protein>
    <submittedName>
        <fullName evidence="1">Uncharacterized protein</fullName>
    </submittedName>
</protein>
<sequence length="195" mass="21905">MASSASLVCSWSTACIPRLKVRLRGLLSGSRSPPQAGKPILLNMQYICMHGCIHLLVISDQASITLTGICIHYLAFTLIRQISCSSNLPLDSWSRYEMHLKTLLKNGRTQDDGHLFATHNDGLHSKIKLALEIEIEIEPEPYPSGGHKKRLHTDCKVMIDSNFQLRRGWLSSCRFWPIRKSKTGPPCRFPRGAPI</sequence>
<reference evidence="2" key="1">
    <citation type="journal article" date="2019" name="Nat. Commun.">
        <title>The genome of broomcorn millet.</title>
        <authorList>
            <person name="Zou C."/>
            <person name="Miki D."/>
            <person name="Li D."/>
            <person name="Tang Q."/>
            <person name="Xiao L."/>
            <person name="Rajput S."/>
            <person name="Deng P."/>
            <person name="Jia W."/>
            <person name="Huang R."/>
            <person name="Zhang M."/>
            <person name="Sun Y."/>
            <person name="Hu J."/>
            <person name="Fu X."/>
            <person name="Schnable P.S."/>
            <person name="Li F."/>
            <person name="Zhang H."/>
            <person name="Feng B."/>
            <person name="Zhu X."/>
            <person name="Liu R."/>
            <person name="Schnable J.C."/>
            <person name="Zhu J.-K."/>
            <person name="Zhang H."/>
        </authorList>
    </citation>
    <scope>NUCLEOTIDE SEQUENCE [LARGE SCALE GENOMIC DNA]</scope>
</reference>
<dbReference type="EMBL" id="PQIB02000011">
    <property type="protein sequence ID" value="RLM86303.1"/>
    <property type="molecule type" value="Genomic_DNA"/>
</dbReference>
<name>A0A3L6QRL0_PANMI</name>
<proteinExistence type="predicted"/>
<organism evidence="1 2">
    <name type="scientific">Panicum miliaceum</name>
    <name type="common">Proso millet</name>
    <name type="synonym">Broomcorn millet</name>
    <dbReference type="NCBI Taxonomy" id="4540"/>
    <lineage>
        <taxon>Eukaryota</taxon>
        <taxon>Viridiplantae</taxon>
        <taxon>Streptophyta</taxon>
        <taxon>Embryophyta</taxon>
        <taxon>Tracheophyta</taxon>
        <taxon>Spermatophyta</taxon>
        <taxon>Magnoliopsida</taxon>
        <taxon>Liliopsida</taxon>
        <taxon>Poales</taxon>
        <taxon>Poaceae</taxon>
        <taxon>PACMAD clade</taxon>
        <taxon>Panicoideae</taxon>
        <taxon>Panicodae</taxon>
        <taxon>Paniceae</taxon>
        <taxon>Panicinae</taxon>
        <taxon>Panicum</taxon>
        <taxon>Panicum sect. Panicum</taxon>
    </lineage>
</organism>
<keyword evidence="2" id="KW-1185">Reference proteome</keyword>
<dbReference type="Proteomes" id="UP000275267">
    <property type="component" value="Unassembled WGS sequence"/>
</dbReference>
<evidence type="ECO:0000313" key="1">
    <source>
        <dbReference type="EMBL" id="RLM86303.1"/>
    </source>
</evidence>
<evidence type="ECO:0000313" key="2">
    <source>
        <dbReference type="Proteomes" id="UP000275267"/>
    </source>
</evidence>
<dbReference type="OrthoDB" id="10357407at2759"/>
<dbReference type="AlphaFoldDB" id="A0A3L6QRL0"/>